<reference evidence="5" key="1">
    <citation type="journal article" date="2019" name="Int. J. Syst. Evol. Microbiol.">
        <title>The Global Catalogue of Microorganisms (GCM) 10K type strain sequencing project: providing services to taxonomists for standard genome sequencing and annotation.</title>
        <authorList>
            <consortium name="The Broad Institute Genomics Platform"/>
            <consortium name="The Broad Institute Genome Sequencing Center for Infectious Disease"/>
            <person name="Wu L."/>
            <person name="Ma J."/>
        </authorList>
    </citation>
    <scope>NUCLEOTIDE SEQUENCE [LARGE SCALE GENOMIC DNA]</scope>
    <source>
        <strain evidence="5">CGMCC 4.1467</strain>
    </source>
</reference>
<evidence type="ECO:0000259" key="3">
    <source>
        <dbReference type="Pfam" id="PF22725"/>
    </source>
</evidence>
<dbReference type="EMBL" id="JBHTBS010000006">
    <property type="protein sequence ID" value="MFC7338189.1"/>
    <property type="molecule type" value="Genomic_DNA"/>
</dbReference>
<dbReference type="InterPro" id="IPR050463">
    <property type="entry name" value="Gfo/Idh/MocA_oxidrdct_glycsds"/>
</dbReference>
<evidence type="ECO:0000313" key="5">
    <source>
        <dbReference type="Proteomes" id="UP001596472"/>
    </source>
</evidence>
<feature type="domain" description="GFO/IDH/MocA-like oxidoreductase" evidence="3">
    <location>
        <begin position="174"/>
        <end position="306"/>
    </location>
</feature>
<protein>
    <submittedName>
        <fullName evidence="4">Gfo/Idh/MocA family protein</fullName>
    </submittedName>
</protein>
<feature type="chain" id="PRO_5045221373" evidence="1">
    <location>
        <begin position="25"/>
        <end position="424"/>
    </location>
</feature>
<evidence type="ECO:0000256" key="1">
    <source>
        <dbReference type="SAM" id="SignalP"/>
    </source>
</evidence>
<accession>A0ABW2L712</accession>
<evidence type="ECO:0000259" key="2">
    <source>
        <dbReference type="Pfam" id="PF01408"/>
    </source>
</evidence>
<sequence length="424" mass="45419">MTRRSFVGSTALAGAALAAAPLFGASVPAKGSTLKVALIGCGGRGNGALKDFTEACKILGMEAKVVATADAFQSKADATGKNFGVPEDKCFGGFDAYHKALASDCEFVLMATPPGFRPLHFEAAIEAGKHCFIEKPVAVDPVGARAVIATGEKAKAKGLAVVAGTQRRHMQGYLKNKALIDAGAIGEIKGGIVQWNGQVPWVRYREDGQSAADYLANNWLNFTEMSGDHIVEQHVHNLDVAIWFLGRLPVSALGFGGRARRVTGNQFDFFSIDLDFGGDVHINSQCRQISGTYNRVGEFFTGTEGSTTGGGKLSGKKLDVPDFKQDSDNGQIQEHVDMIRSIMAGEPLNDAKQIAESTLVAIMSRMSAYTGQLVRYSDVATNEKSDFYHYTCATNAADFEKGSIVLPEEVAPIPGQPWKDRKKK</sequence>
<dbReference type="InterPro" id="IPR000683">
    <property type="entry name" value="Gfo/Idh/MocA-like_OxRdtase_N"/>
</dbReference>
<keyword evidence="5" id="KW-1185">Reference proteome</keyword>
<dbReference type="Proteomes" id="UP001596472">
    <property type="component" value="Unassembled WGS sequence"/>
</dbReference>
<dbReference type="Gene3D" id="3.30.360.10">
    <property type="entry name" value="Dihydrodipicolinate Reductase, domain 2"/>
    <property type="match status" value="1"/>
</dbReference>
<evidence type="ECO:0000313" key="4">
    <source>
        <dbReference type="EMBL" id="MFC7338189.1"/>
    </source>
</evidence>
<dbReference type="PANTHER" id="PTHR43818:SF5">
    <property type="entry name" value="OXIDOREDUCTASE FAMILY PROTEIN"/>
    <property type="match status" value="1"/>
</dbReference>
<dbReference type="PROSITE" id="PS51318">
    <property type="entry name" value="TAT"/>
    <property type="match status" value="1"/>
</dbReference>
<dbReference type="SUPFAM" id="SSF55347">
    <property type="entry name" value="Glyceraldehyde-3-phosphate dehydrogenase-like, C-terminal domain"/>
    <property type="match status" value="1"/>
</dbReference>
<dbReference type="Gene3D" id="3.40.50.720">
    <property type="entry name" value="NAD(P)-binding Rossmann-like Domain"/>
    <property type="match status" value="1"/>
</dbReference>
<feature type="signal peptide" evidence="1">
    <location>
        <begin position="1"/>
        <end position="24"/>
    </location>
</feature>
<feature type="domain" description="Gfo/Idh/MocA-like oxidoreductase N-terminal" evidence="2">
    <location>
        <begin position="34"/>
        <end position="156"/>
    </location>
</feature>
<proteinExistence type="predicted"/>
<gene>
    <name evidence="4" type="ORF">ACFQY0_13425</name>
</gene>
<organism evidence="4 5">
    <name type="scientific">Haloferula chungangensis</name>
    <dbReference type="NCBI Taxonomy" id="1048331"/>
    <lineage>
        <taxon>Bacteria</taxon>
        <taxon>Pseudomonadati</taxon>
        <taxon>Verrucomicrobiota</taxon>
        <taxon>Verrucomicrobiia</taxon>
        <taxon>Verrucomicrobiales</taxon>
        <taxon>Verrucomicrobiaceae</taxon>
        <taxon>Haloferula</taxon>
    </lineage>
</organism>
<dbReference type="RefSeq" id="WP_379713218.1">
    <property type="nucleotide sequence ID" value="NZ_JBHTBS010000006.1"/>
</dbReference>
<keyword evidence="1" id="KW-0732">Signal</keyword>
<dbReference type="PANTHER" id="PTHR43818">
    <property type="entry name" value="BCDNA.GH03377"/>
    <property type="match status" value="1"/>
</dbReference>
<dbReference type="SUPFAM" id="SSF51735">
    <property type="entry name" value="NAD(P)-binding Rossmann-fold domains"/>
    <property type="match status" value="1"/>
</dbReference>
<dbReference type="Pfam" id="PF01408">
    <property type="entry name" value="GFO_IDH_MocA"/>
    <property type="match status" value="1"/>
</dbReference>
<dbReference type="InterPro" id="IPR036291">
    <property type="entry name" value="NAD(P)-bd_dom_sf"/>
</dbReference>
<dbReference type="InterPro" id="IPR055170">
    <property type="entry name" value="GFO_IDH_MocA-like_dom"/>
</dbReference>
<name>A0ABW2L712_9BACT</name>
<dbReference type="Pfam" id="PF22725">
    <property type="entry name" value="GFO_IDH_MocA_C3"/>
    <property type="match status" value="1"/>
</dbReference>
<dbReference type="InterPro" id="IPR006311">
    <property type="entry name" value="TAT_signal"/>
</dbReference>
<comment type="caution">
    <text evidence="4">The sequence shown here is derived from an EMBL/GenBank/DDBJ whole genome shotgun (WGS) entry which is preliminary data.</text>
</comment>